<protein>
    <submittedName>
        <fullName evidence="2">Uncharacterized protein</fullName>
    </submittedName>
</protein>
<name>A0A699GWH5_TANCI</name>
<evidence type="ECO:0000313" key="2">
    <source>
        <dbReference type="EMBL" id="GEW55909.1"/>
    </source>
</evidence>
<gene>
    <name evidence="2" type="ORF">Tci_227885</name>
</gene>
<comment type="caution">
    <text evidence="2">The sequence shown here is derived from an EMBL/GenBank/DDBJ whole genome shotgun (WGS) entry which is preliminary data.</text>
</comment>
<sequence length="86" mass="10417">MFNGEVEKVMQKRSNIDNALHGSQEHYRRWDGLKEVTEEKVCFSKKKVKNVVLIKKKMRLDEEEEEDEYDEEDEENEEDGYYLAKR</sequence>
<dbReference type="AlphaFoldDB" id="A0A699GWH5"/>
<proteinExistence type="predicted"/>
<evidence type="ECO:0000256" key="1">
    <source>
        <dbReference type="SAM" id="MobiDB-lite"/>
    </source>
</evidence>
<accession>A0A699GWH5</accession>
<organism evidence="2">
    <name type="scientific">Tanacetum cinerariifolium</name>
    <name type="common">Dalmatian daisy</name>
    <name type="synonym">Chrysanthemum cinerariifolium</name>
    <dbReference type="NCBI Taxonomy" id="118510"/>
    <lineage>
        <taxon>Eukaryota</taxon>
        <taxon>Viridiplantae</taxon>
        <taxon>Streptophyta</taxon>
        <taxon>Embryophyta</taxon>
        <taxon>Tracheophyta</taxon>
        <taxon>Spermatophyta</taxon>
        <taxon>Magnoliopsida</taxon>
        <taxon>eudicotyledons</taxon>
        <taxon>Gunneridae</taxon>
        <taxon>Pentapetalae</taxon>
        <taxon>asterids</taxon>
        <taxon>campanulids</taxon>
        <taxon>Asterales</taxon>
        <taxon>Asteraceae</taxon>
        <taxon>Asteroideae</taxon>
        <taxon>Anthemideae</taxon>
        <taxon>Anthemidinae</taxon>
        <taxon>Tanacetum</taxon>
    </lineage>
</organism>
<feature type="region of interest" description="Disordered" evidence="1">
    <location>
        <begin position="60"/>
        <end position="86"/>
    </location>
</feature>
<dbReference type="EMBL" id="BKCJ010063552">
    <property type="protein sequence ID" value="GEW55909.1"/>
    <property type="molecule type" value="Genomic_DNA"/>
</dbReference>
<feature type="compositionally biased region" description="Acidic residues" evidence="1">
    <location>
        <begin position="61"/>
        <end position="80"/>
    </location>
</feature>
<reference evidence="2" key="1">
    <citation type="journal article" date="2019" name="Sci. Rep.">
        <title>Draft genome of Tanacetum cinerariifolium, the natural source of mosquito coil.</title>
        <authorList>
            <person name="Yamashiro T."/>
            <person name="Shiraishi A."/>
            <person name="Satake H."/>
            <person name="Nakayama K."/>
        </authorList>
    </citation>
    <scope>NUCLEOTIDE SEQUENCE</scope>
</reference>